<organism evidence="1 2">
    <name type="scientific">Sphingopyxis macrogoltabida</name>
    <name type="common">Sphingomonas macrogoltabidus</name>
    <dbReference type="NCBI Taxonomy" id="33050"/>
    <lineage>
        <taxon>Bacteria</taxon>
        <taxon>Pseudomonadati</taxon>
        <taxon>Pseudomonadota</taxon>
        <taxon>Alphaproteobacteria</taxon>
        <taxon>Sphingomonadales</taxon>
        <taxon>Sphingomonadaceae</taxon>
        <taxon>Sphingopyxis</taxon>
    </lineage>
</organism>
<dbReference type="Proteomes" id="UP000248597">
    <property type="component" value="Unassembled WGS sequence"/>
</dbReference>
<dbReference type="Pfam" id="PF05787">
    <property type="entry name" value="PhoX"/>
    <property type="match status" value="2"/>
</dbReference>
<dbReference type="EMBL" id="QFPJ01000037">
    <property type="protein sequence ID" value="PZQ21073.1"/>
    <property type="molecule type" value="Genomic_DNA"/>
</dbReference>
<dbReference type="AlphaFoldDB" id="A0A2W5MTN2"/>
<evidence type="ECO:0000313" key="2">
    <source>
        <dbReference type="Proteomes" id="UP000248597"/>
    </source>
</evidence>
<dbReference type="InterPro" id="IPR008557">
    <property type="entry name" value="PhoX"/>
</dbReference>
<gene>
    <name evidence="1" type="ORF">DI569_13350</name>
</gene>
<dbReference type="SUPFAM" id="SSF63829">
    <property type="entry name" value="Calcium-dependent phosphotriesterase"/>
    <property type="match status" value="1"/>
</dbReference>
<accession>A0A2W5MTN2</accession>
<reference evidence="1 2" key="1">
    <citation type="submission" date="2017-08" db="EMBL/GenBank/DDBJ databases">
        <title>Infants hospitalized years apart are colonized by the same room-sourced microbial strains.</title>
        <authorList>
            <person name="Brooks B."/>
            <person name="Olm M.R."/>
            <person name="Firek B.A."/>
            <person name="Baker R."/>
            <person name="Thomas B.C."/>
            <person name="Morowitz M.J."/>
            <person name="Banfield J.F."/>
        </authorList>
    </citation>
    <scope>NUCLEOTIDE SEQUENCE [LARGE SCALE GENOMIC DNA]</scope>
    <source>
        <strain evidence="1">S2_005_003_R2_47</strain>
    </source>
</reference>
<sequence length="446" mass="48385">MLDRRQFAMTAFAFSGLALQSRAVAGGMMATDPGYGALQRDPAGLIDLPPGFSYRILSELGRTMSDGHRVPDHADGMGCFKLDNGKLALVRNHELNVAHVGAGPFAAGMAAPGESFDRTGGGDAIPGGTTTIVLDADTLAVEREYLSLVGTIRNCSGGVTPWNSWLSCEESTDGPANGVGRPHGWVFDVPADAGRLIEADPIKAMGRFVREAAAIDPRTGIVYMTEDRDDSLFYRFVPDVPGSLRRGGRLQALAFDDKWVRDSRNWAGMKMAPGSWHFARWVDLDDVESPADDLRLRGAKKGAVIFARGEGVHWGNDELYFTCTSGGRAKQGQIMRYRPSRHEGTDREKMAPGRLQLFLESTDPAQYSFGDNLTVAPNGHLFVCEDQYGATVDNHLRGVTPFGEVYAFARIRTQTEPAGACFAPDGRTLFVNLYSPTRTLAISGPF</sequence>
<proteinExistence type="predicted"/>
<name>A0A2W5MTN2_SPHMC</name>
<dbReference type="PANTHER" id="PTHR35399">
    <property type="entry name" value="SLR8030 PROTEIN"/>
    <property type="match status" value="1"/>
</dbReference>
<comment type="caution">
    <text evidence="1">The sequence shown here is derived from an EMBL/GenBank/DDBJ whole genome shotgun (WGS) entry which is preliminary data.</text>
</comment>
<evidence type="ECO:0000313" key="1">
    <source>
        <dbReference type="EMBL" id="PZQ21073.1"/>
    </source>
</evidence>
<dbReference type="PANTHER" id="PTHR35399:SF4">
    <property type="entry name" value="MEMBRANE PROTEIN"/>
    <property type="match status" value="1"/>
</dbReference>
<protein>
    <submittedName>
        <fullName evidence="1">Phosphatase</fullName>
    </submittedName>
</protein>